<gene>
    <name evidence="1" type="ORF">HS096_05425</name>
</gene>
<comment type="caution">
    <text evidence="1">The sequence shown here is derived from an EMBL/GenBank/DDBJ whole genome shotgun (WGS) entry which is preliminary data.</text>
</comment>
<name>A0A928TTY2_UNCKA</name>
<reference evidence="1" key="1">
    <citation type="submission" date="2020-05" db="EMBL/GenBank/DDBJ databases">
        <title>High-Quality Genomes of Partial-Nitritation/Anammox System by Hierarchical Clustering Based Hybrid Assembly.</title>
        <authorList>
            <person name="Liu L."/>
            <person name="Wang Y."/>
            <person name="Che Y."/>
            <person name="Chen Y."/>
            <person name="Xia Y."/>
            <person name="Luo R."/>
            <person name="Cheng S.H."/>
            <person name="Zheng C."/>
            <person name="Zhang T."/>
        </authorList>
    </citation>
    <scope>NUCLEOTIDE SEQUENCE</scope>
    <source>
        <strain evidence="1">H1_PAT1</strain>
    </source>
</reference>
<proteinExistence type="predicted"/>
<protein>
    <submittedName>
        <fullName evidence="1">Uncharacterized protein</fullName>
    </submittedName>
</protein>
<organism evidence="1 2">
    <name type="scientific">candidate division WWE3 bacterium</name>
    <dbReference type="NCBI Taxonomy" id="2053526"/>
    <lineage>
        <taxon>Bacteria</taxon>
        <taxon>Katanobacteria</taxon>
    </lineage>
</organism>
<dbReference type="Proteomes" id="UP000710385">
    <property type="component" value="Unassembled WGS sequence"/>
</dbReference>
<sequence length="257" mass="29055">MTSSELHPWPVLRGILLELSSYEVPKIIDRAGLSVNWKLSEQENYSDKLRIAAYRPRIDAAYADLCEEDRVRIAYIVADELSKCGLGEKLNVALRPIGWQIEGGKLAPDSQSVRELFFPQQSQHDAYVEIRSIFQRATVSIFVIDPYIDQTILTLFASSLQPNMTVRLLTAKIPIDFPLEAKVWRSQHQNVILEVRTTREFHDRFIVLDDSTCWHVGASIKDAGNKAFMLSAVEDGENCCALLAQIDKSWQSGTPCT</sequence>
<evidence type="ECO:0000313" key="1">
    <source>
        <dbReference type="EMBL" id="MBE7525753.1"/>
    </source>
</evidence>
<dbReference type="EMBL" id="JABTTY010000002">
    <property type="protein sequence ID" value="MBE7525753.1"/>
    <property type="molecule type" value="Genomic_DNA"/>
</dbReference>
<evidence type="ECO:0000313" key="2">
    <source>
        <dbReference type="Proteomes" id="UP000710385"/>
    </source>
</evidence>
<dbReference type="AlphaFoldDB" id="A0A928TTY2"/>
<accession>A0A928TTY2</accession>